<proteinExistence type="predicted"/>
<organism evidence="1 2">
    <name type="scientific">Phytophthora cactorum</name>
    <dbReference type="NCBI Taxonomy" id="29920"/>
    <lineage>
        <taxon>Eukaryota</taxon>
        <taxon>Sar</taxon>
        <taxon>Stramenopiles</taxon>
        <taxon>Oomycota</taxon>
        <taxon>Peronosporomycetes</taxon>
        <taxon>Peronosporales</taxon>
        <taxon>Peronosporaceae</taxon>
        <taxon>Phytophthora</taxon>
    </lineage>
</organism>
<reference evidence="1" key="1">
    <citation type="submission" date="2018-10" db="EMBL/GenBank/DDBJ databases">
        <title>Effector identification in a new, highly contiguous assembly of the strawberry crown rot pathogen Phytophthora cactorum.</title>
        <authorList>
            <person name="Armitage A.D."/>
            <person name="Nellist C.F."/>
            <person name="Bates H."/>
            <person name="Vickerstaff R.J."/>
            <person name="Harrison R.J."/>
        </authorList>
    </citation>
    <scope>NUCLEOTIDE SEQUENCE</scope>
    <source>
        <strain evidence="1">15-7</strain>
    </source>
</reference>
<accession>A0A8T0Y063</accession>
<name>A0A8T0Y063_9STRA</name>
<sequence>MPLRKMERQKKGGGHTSLLQKSYTVEWLKVPEHLRLPLACCAAPARECGFYTSWLRRLVYRKTSARSLYSRERLLRTASFSVLRDSSGLTTRLQRCYFTE</sequence>
<dbReference type="Proteomes" id="UP000735874">
    <property type="component" value="Unassembled WGS sequence"/>
</dbReference>
<gene>
    <name evidence="1" type="ORF">PC113_g21392</name>
</gene>
<evidence type="ECO:0000313" key="1">
    <source>
        <dbReference type="EMBL" id="KAG2828809.1"/>
    </source>
</evidence>
<dbReference type="AlphaFoldDB" id="A0A8T0Y063"/>
<comment type="caution">
    <text evidence="1">The sequence shown here is derived from an EMBL/GenBank/DDBJ whole genome shotgun (WGS) entry which is preliminary data.</text>
</comment>
<evidence type="ECO:0000313" key="2">
    <source>
        <dbReference type="Proteomes" id="UP000735874"/>
    </source>
</evidence>
<protein>
    <submittedName>
        <fullName evidence="1">Uncharacterized protein</fullName>
    </submittedName>
</protein>
<dbReference type="EMBL" id="RCMG01001379">
    <property type="protein sequence ID" value="KAG2828809.1"/>
    <property type="molecule type" value="Genomic_DNA"/>
</dbReference>